<sequence>MIQVLTLYYATPADHAQLADVIFDAVRNGPSLYTEAQRAAWVPERRSGPEWDARLADKDIVLARDGERIVGFMSIEGGGYIDFAFIRPEAQGSGLFRALFNSVEAHARAAHEPRLWVHASLMAQPAFAAVGFDVVEHQVVPIGDQDLKRACMEKLL</sequence>
<feature type="domain" description="N-acetyltransferase" evidence="1">
    <location>
        <begin position="5"/>
        <end position="156"/>
    </location>
</feature>
<dbReference type="SUPFAM" id="SSF55729">
    <property type="entry name" value="Acyl-CoA N-acyltransferases (Nat)"/>
    <property type="match status" value="1"/>
</dbReference>
<dbReference type="CDD" id="cd04301">
    <property type="entry name" value="NAT_SF"/>
    <property type="match status" value="1"/>
</dbReference>
<keyword evidence="3" id="KW-1185">Reference proteome</keyword>
<gene>
    <name evidence="2" type="ORF">D7D48_00700</name>
</gene>
<evidence type="ECO:0000259" key="1">
    <source>
        <dbReference type="PROSITE" id="PS51186"/>
    </source>
</evidence>
<organism evidence="2 3">
    <name type="scientific">Sphingorhabdus wooponensis</name>
    <dbReference type="NCBI Taxonomy" id="940136"/>
    <lineage>
        <taxon>Bacteria</taxon>
        <taxon>Pseudomonadati</taxon>
        <taxon>Pseudomonadota</taxon>
        <taxon>Alphaproteobacteria</taxon>
        <taxon>Sphingomonadales</taxon>
        <taxon>Sphingomonadaceae</taxon>
        <taxon>Sphingorhabdus</taxon>
    </lineage>
</organism>
<evidence type="ECO:0000313" key="2">
    <source>
        <dbReference type="EMBL" id="RRQ51458.1"/>
    </source>
</evidence>
<dbReference type="EMBL" id="RWJI01000001">
    <property type="protein sequence ID" value="RRQ51458.1"/>
    <property type="molecule type" value="Genomic_DNA"/>
</dbReference>
<dbReference type="InterPro" id="IPR016181">
    <property type="entry name" value="Acyl_CoA_acyltransferase"/>
</dbReference>
<dbReference type="Gene3D" id="3.40.630.30">
    <property type="match status" value="1"/>
</dbReference>
<dbReference type="RefSeq" id="WP_125229473.1">
    <property type="nucleotide sequence ID" value="NZ_RWJI01000001.1"/>
</dbReference>
<dbReference type="InterPro" id="IPR000182">
    <property type="entry name" value="GNAT_dom"/>
</dbReference>
<dbReference type="InterPro" id="IPR052564">
    <property type="entry name" value="N-acetyltrans/Recomb-assoc"/>
</dbReference>
<proteinExistence type="predicted"/>
<dbReference type="PROSITE" id="PS51186">
    <property type="entry name" value="GNAT"/>
    <property type="match status" value="1"/>
</dbReference>
<dbReference type="AlphaFoldDB" id="A0A3R8Q224"/>
<name>A0A3R8Q224_9SPHN</name>
<dbReference type="PANTHER" id="PTHR43451">
    <property type="entry name" value="ACETYLTRANSFERASE (GNAT) FAMILY PROTEIN"/>
    <property type="match status" value="1"/>
</dbReference>
<dbReference type="GO" id="GO:0016747">
    <property type="term" value="F:acyltransferase activity, transferring groups other than amino-acyl groups"/>
    <property type="evidence" value="ECO:0007669"/>
    <property type="project" value="InterPro"/>
</dbReference>
<dbReference type="OrthoDB" id="9789081at2"/>
<keyword evidence="2" id="KW-0808">Transferase</keyword>
<dbReference type="Pfam" id="PF13673">
    <property type="entry name" value="Acetyltransf_10"/>
    <property type="match status" value="1"/>
</dbReference>
<accession>A0A3R8Q224</accession>
<evidence type="ECO:0000313" key="3">
    <source>
        <dbReference type="Proteomes" id="UP000268553"/>
    </source>
</evidence>
<dbReference type="Proteomes" id="UP000268553">
    <property type="component" value="Unassembled WGS sequence"/>
</dbReference>
<dbReference type="PANTHER" id="PTHR43451:SF1">
    <property type="entry name" value="ACETYLTRANSFERASE"/>
    <property type="match status" value="1"/>
</dbReference>
<protein>
    <submittedName>
        <fullName evidence="2">GNAT family N-acetyltransferase</fullName>
    </submittedName>
</protein>
<reference evidence="2 3" key="1">
    <citation type="submission" date="2018-12" db="EMBL/GenBank/DDBJ databases">
        <authorList>
            <person name="Kim S.-J."/>
            <person name="Jung G.-Y."/>
        </authorList>
    </citation>
    <scope>NUCLEOTIDE SEQUENCE [LARGE SCALE GENOMIC DNA]</scope>
    <source>
        <strain evidence="2 3">03SU3-P</strain>
    </source>
</reference>
<comment type="caution">
    <text evidence="2">The sequence shown here is derived from an EMBL/GenBank/DDBJ whole genome shotgun (WGS) entry which is preliminary data.</text>
</comment>